<reference evidence="2 4" key="1">
    <citation type="submission" date="2015-11" db="EMBL/GenBank/DDBJ databases">
        <title>Identification of large and diverse effector repertoires of 38 Legionella species.</title>
        <authorList>
            <person name="Burstein D."/>
            <person name="Amaro F."/>
            <person name="Zusman T."/>
            <person name="Lifshitz Z."/>
            <person name="Cohen O."/>
            <person name="Gilbert J.A."/>
            <person name="Pupko T."/>
            <person name="Shuman H.A."/>
            <person name="Segal G."/>
        </authorList>
    </citation>
    <scope>NUCLEOTIDE SEQUENCE [LARGE SCALE GENOMIC DNA]</scope>
    <source>
        <strain evidence="2 4">1762-AUS-E</strain>
    </source>
</reference>
<name>A0A0W0R622_9GAMM</name>
<dbReference type="EMBL" id="LNKA01000001">
    <property type="protein sequence ID" value="KTC66545.1"/>
    <property type="molecule type" value="Genomic_DNA"/>
</dbReference>
<dbReference type="KEGG" id="ladl:NCTC12735_00033"/>
<gene>
    <name evidence="2" type="ORF">Lade_1203</name>
    <name evidence="3" type="ORF">NCTC12735_00033</name>
</gene>
<keyword evidence="3" id="KW-0614">Plasmid</keyword>
<dbReference type="Proteomes" id="UP000281170">
    <property type="component" value="Plasmid 3"/>
</dbReference>
<feature type="region of interest" description="Disordered" evidence="1">
    <location>
        <begin position="24"/>
        <end position="48"/>
    </location>
</feature>
<proteinExistence type="predicted"/>
<dbReference type="AlphaFoldDB" id="A0A0W0R622"/>
<dbReference type="RefSeq" id="WP_058462212.1">
    <property type="nucleotide sequence ID" value="NZ_CAAAHS010000007.1"/>
</dbReference>
<dbReference type="PATRIC" id="fig|45056.6.peg.1245"/>
<evidence type="ECO:0000313" key="5">
    <source>
        <dbReference type="Proteomes" id="UP000281170"/>
    </source>
</evidence>
<feature type="compositionally biased region" description="Basic and acidic residues" evidence="1">
    <location>
        <begin position="24"/>
        <end position="35"/>
    </location>
</feature>
<dbReference type="Proteomes" id="UP000054859">
    <property type="component" value="Unassembled WGS sequence"/>
</dbReference>
<sequence>MANTSEMLQKMALCSNGKKVASNVEEKGTEVDKSELTPPDLPLLGYSTPAPSLGDVLKQCLASKKDDLKLR</sequence>
<evidence type="ECO:0000313" key="3">
    <source>
        <dbReference type="EMBL" id="VEH81167.1"/>
    </source>
</evidence>
<dbReference type="STRING" id="45056.Lade_1203"/>
<dbReference type="EMBL" id="LR134412">
    <property type="protein sequence ID" value="VEH81167.1"/>
    <property type="molecule type" value="Genomic_DNA"/>
</dbReference>
<evidence type="ECO:0000313" key="4">
    <source>
        <dbReference type="Proteomes" id="UP000054859"/>
    </source>
</evidence>
<reference evidence="3 5" key="2">
    <citation type="submission" date="2018-12" db="EMBL/GenBank/DDBJ databases">
        <authorList>
            <consortium name="Pathogen Informatics"/>
        </authorList>
    </citation>
    <scope>NUCLEOTIDE SEQUENCE [LARGE SCALE GENOMIC DNA]</scope>
    <source>
        <strain evidence="3 5">NCTC12735</strain>
        <plasmid evidence="5">3</plasmid>
    </source>
</reference>
<evidence type="ECO:0000256" key="1">
    <source>
        <dbReference type="SAM" id="MobiDB-lite"/>
    </source>
</evidence>
<keyword evidence="4" id="KW-1185">Reference proteome</keyword>
<geneLocation type="plasmid" evidence="3">
    <name>3</name>
</geneLocation>
<organism evidence="2 4">
    <name type="scientific">Legionella adelaidensis</name>
    <dbReference type="NCBI Taxonomy" id="45056"/>
    <lineage>
        <taxon>Bacteria</taxon>
        <taxon>Pseudomonadati</taxon>
        <taxon>Pseudomonadota</taxon>
        <taxon>Gammaproteobacteria</taxon>
        <taxon>Legionellales</taxon>
        <taxon>Legionellaceae</taxon>
        <taxon>Legionella</taxon>
    </lineage>
</organism>
<accession>A0A0W0R622</accession>
<protein>
    <submittedName>
        <fullName evidence="2">Uncharacterized protein</fullName>
    </submittedName>
</protein>
<evidence type="ECO:0000313" key="2">
    <source>
        <dbReference type="EMBL" id="KTC66545.1"/>
    </source>
</evidence>